<keyword evidence="1" id="KW-0472">Membrane</keyword>
<dbReference type="KEGG" id="ffu:CLAFUR5_14025"/>
<reference evidence="2" key="1">
    <citation type="submission" date="2021-12" db="EMBL/GenBank/DDBJ databases">
        <authorList>
            <person name="Zaccaron A."/>
            <person name="Stergiopoulos I."/>
        </authorList>
    </citation>
    <scope>NUCLEOTIDE SEQUENCE</scope>
    <source>
        <strain evidence="2">Race5_Kim</strain>
    </source>
</reference>
<feature type="transmembrane region" description="Helical" evidence="1">
    <location>
        <begin position="73"/>
        <end position="95"/>
    </location>
</feature>
<gene>
    <name evidence="2" type="ORF">CLAFUR5_14025</name>
</gene>
<proteinExistence type="predicted"/>
<feature type="transmembrane region" description="Helical" evidence="1">
    <location>
        <begin position="15"/>
        <end position="35"/>
    </location>
</feature>
<dbReference type="GeneID" id="71993903"/>
<accession>A0A9Q8PLS6</accession>
<organism evidence="2 3">
    <name type="scientific">Passalora fulva</name>
    <name type="common">Tomato leaf mold</name>
    <name type="synonym">Cladosporium fulvum</name>
    <dbReference type="NCBI Taxonomy" id="5499"/>
    <lineage>
        <taxon>Eukaryota</taxon>
        <taxon>Fungi</taxon>
        <taxon>Dikarya</taxon>
        <taxon>Ascomycota</taxon>
        <taxon>Pezizomycotina</taxon>
        <taxon>Dothideomycetes</taxon>
        <taxon>Dothideomycetidae</taxon>
        <taxon>Mycosphaerellales</taxon>
        <taxon>Mycosphaerellaceae</taxon>
        <taxon>Fulvia</taxon>
    </lineage>
</organism>
<dbReference type="RefSeq" id="XP_047769090.1">
    <property type="nucleotide sequence ID" value="XM_047913173.1"/>
</dbReference>
<dbReference type="OMA" id="AWFLVER"/>
<feature type="transmembrane region" description="Helical" evidence="1">
    <location>
        <begin position="47"/>
        <end position="66"/>
    </location>
</feature>
<evidence type="ECO:0008006" key="4">
    <source>
        <dbReference type="Google" id="ProtNLM"/>
    </source>
</evidence>
<sequence>MGFFKGGILRLTSTFLYFVAFCCSMLILGATIWFVVSFRGSTRDFGIIGISAASAVYSFVAMLLTCCLAGVSFFALMAIVFDTVFMAVMMAVAVLNRAGRVGCPDNASTTCRLFVATFAVAIIGVFAYLINIGISFIMRRRGDDRRVRKTVV</sequence>
<keyword evidence="1" id="KW-1133">Transmembrane helix</keyword>
<evidence type="ECO:0000313" key="3">
    <source>
        <dbReference type="Proteomes" id="UP000756132"/>
    </source>
</evidence>
<protein>
    <recommendedName>
        <fullName evidence="4">MARVEL domain-containing protein</fullName>
    </recommendedName>
</protein>
<dbReference type="EMBL" id="CP090174">
    <property type="protein sequence ID" value="UJO24724.1"/>
    <property type="molecule type" value="Genomic_DNA"/>
</dbReference>
<dbReference type="OrthoDB" id="5342507at2759"/>
<keyword evidence="1" id="KW-0812">Transmembrane</keyword>
<dbReference type="Proteomes" id="UP000756132">
    <property type="component" value="Chromosome 12"/>
</dbReference>
<name>A0A9Q8PLS6_PASFU</name>
<dbReference type="AlphaFoldDB" id="A0A9Q8PLS6"/>
<feature type="transmembrane region" description="Helical" evidence="1">
    <location>
        <begin position="115"/>
        <end position="138"/>
    </location>
</feature>
<evidence type="ECO:0000256" key="1">
    <source>
        <dbReference type="SAM" id="Phobius"/>
    </source>
</evidence>
<reference evidence="2" key="2">
    <citation type="journal article" date="2022" name="Microb. Genom.">
        <title>A chromosome-scale genome assembly of the tomato pathogen Cladosporium fulvum reveals a compartmentalized genome architecture and the presence of a dispensable chromosome.</title>
        <authorList>
            <person name="Zaccaron A.Z."/>
            <person name="Chen L.H."/>
            <person name="Samaras A."/>
            <person name="Stergiopoulos I."/>
        </authorList>
    </citation>
    <scope>NUCLEOTIDE SEQUENCE</scope>
    <source>
        <strain evidence="2">Race5_Kim</strain>
    </source>
</reference>
<evidence type="ECO:0000313" key="2">
    <source>
        <dbReference type="EMBL" id="UJO24724.1"/>
    </source>
</evidence>
<keyword evidence="3" id="KW-1185">Reference proteome</keyword>